<accession>A0A6J4MF82</accession>
<organism evidence="2">
    <name type="scientific">uncultured Frankineae bacterium</name>
    <dbReference type="NCBI Taxonomy" id="437475"/>
    <lineage>
        <taxon>Bacteria</taxon>
        <taxon>Bacillati</taxon>
        <taxon>Actinomycetota</taxon>
        <taxon>Actinomycetes</taxon>
        <taxon>Frankiales</taxon>
        <taxon>environmental samples</taxon>
    </lineage>
</organism>
<feature type="compositionally biased region" description="Low complexity" evidence="1">
    <location>
        <begin position="84"/>
        <end position="100"/>
    </location>
</feature>
<dbReference type="EC" id="1.3.5.1" evidence="2"/>
<reference evidence="2" key="1">
    <citation type="submission" date="2020-02" db="EMBL/GenBank/DDBJ databases">
        <authorList>
            <person name="Meier V. D."/>
        </authorList>
    </citation>
    <scope>NUCLEOTIDE SEQUENCE</scope>
    <source>
        <strain evidence="2">AVDCRST_MAG16</strain>
    </source>
</reference>
<feature type="region of interest" description="Disordered" evidence="1">
    <location>
        <begin position="219"/>
        <end position="267"/>
    </location>
</feature>
<feature type="compositionally biased region" description="Basic and acidic residues" evidence="1">
    <location>
        <begin position="240"/>
        <end position="267"/>
    </location>
</feature>
<proteinExistence type="predicted"/>
<feature type="non-terminal residue" evidence="2">
    <location>
        <position position="1"/>
    </location>
</feature>
<dbReference type="EMBL" id="CADCUE010000264">
    <property type="protein sequence ID" value="CAA9357741.1"/>
    <property type="molecule type" value="Genomic_DNA"/>
</dbReference>
<name>A0A6J4MF82_9ACTN</name>
<protein>
    <submittedName>
        <fullName evidence="2">Succinate dehydrogenase iron-sulfur protein</fullName>
        <ecNumber evidence="2">1.3.5.1</ecNumber>
    </submittedName>
</protein>
<gene>
    <name evidence="2" type="ORF">AVDCRST_MAG16-2798</name>
</gene>
<dbReference type="GO" id="GO:0008177">
    <property type="term" value="F:succinate dehydrogenase (quinone) activity"/>
    <property type="evidence" value="ECO:0007669"/>
    <property type="project" value="UniProtKB-EC"/>
</dbReference>
<feature type="compositionally biased region" description="Basic and acidic residues" evidence="1">
    <location>
        <begin position="1"/>
        <end position="24"/>
    </location>
</feature>
<feature type="non-terminal residue" evidence="2">
    <location>
        <position position="267"/>
    </location>
</feature>
<keyword evidence="2" id="KW-0560">Oxidoreductase</keyword>
<evidence type="ECO:0000256" key="1">
    <source>
        <dbReference type="SAM" id="MobiDB-lite"/>
    </source>
</evidence>
<feature type="region of interest" description="Disordered" evidence="1">
    <location>
        <begin position="1"/>
        <end position="207"/>
    </location>
</feature>
<evidence type="ECO:0000313" key="2">
    <source>
        <dbReference type="EMBL" id="CAA9357741.1"/>
    </source>
</evidence>
<sequence>EHELREPRLHPDRHGGGGQRRRDAAGVAGGRGGRGTARLHRPGQRGGGRPRHPAPAAGHAGPGPGGAVELQGRQVRVVQCGDQRAAPPHVPGAHGHVPGGRADHDHPAAGVPGHPRPRHGRVLQLREGRADPPVHAAGPRRRRQPPHAAGGRRALAGVPQVHRVLPVPGHLPRRARPRGEQGGLRRTPLPHAHRRAGHAPAGHRRPQGVGAVRLRPRHVQHHQVLQRGLPGGHPHHRQRAHPDEGARRRPEVRPADLARSDDRPTSL</sequence>
<feature type="compositionally biased region" description="Basic residues" evidence="1">
    <location>
        <begin position="191"/>
        <end position="206"/>
    </location>
</feature>
<feature type="compositionally biased region" description="Basic residues" evidence="1">
    <location>
        <begin position="37"/>
        <end position="52"/>
    </location>
</feature>
<dbReference type="AlphaFoldDB" id="A0A6J4MF82"/>